<name>A0A2Z7AST2_9LAMI</name>
<sequence length="352" mass="39216">MPGDRHCPRIDTIELKLHIERRLGRQKAEKYFNLLSRYLSLKLNKSEFDKLCIGLLGSENVTLHNGLIRAIISNAFAAKNPPPKHGKGENTSLNGKVPNGYQRSILQSLCRDVLPQSPRKGRTPTLRDRKPKDRPSLLGPHGKANYVACEDSLLKVQEQQSATELLSLGSKPPVEVTSVEDGEEVEQVGSPGVNRKSPLRAPFGVSLHTKGTRKLLCHGSSPFVEIDTCYNNGVLPDFSSLRKRLEQKVRMEGLNISTDCVNLLNNGMDAFMKRLLKPCLGLAASRSEFKLPDKVQHQIRNGMNSMTHVQKSNRLFTLSVADFLVAMESDPRSLGEDWPILLERISLHASED</sequence>
<gene>
    <name evidence="2" type="ORF">F511_01941</name>
</gene>
<dbReference type="PANTHER" id="PTHR21277:SF29">
    <property type="entry name" value="TRANSCRIPTIONAL REGULATOR OF RNA POLII, SAGA, SUBUNIT"/>
    <property type="match status" value="1"/>
</dbReference>
<dbReference type="Proteomes" id="UP000250235">
    <property type="component" value="Unassembled WGS sequence"/>
</dbReference>
<dbReference type="InterPro" id="IPR024738">
    <property type="entry name" value="Hfi1/Tada1"/>
</dbReference>
<dbReference type="AlphaFoldDB" id="A0A2Z7AST2"/>
<evidence type="ECO:0008006" key="4">
    <source>
        <dbReference type="Google" id="ProtNLM"/>
    </source>
</evidence>
<accession>A0A2Z7AST2</accession>
<proteinExistence type="predicted"/>
<organism evidence="2 3">
    <name type="scientific">Dorcoceras hygrometricum</name>
    <dbReference type="NCBI Taxonomy" id="472368"/>
    <lineage>
        <taxon>Eukaryota</taxon>
        <taxon>Viridiplantae</taxon>
        <taxon>Streptophyta</taxon>
        <taxon>Embryophyta</taxon>
        <taxon>Tracheophyta</taxon>
        <taxon>Spermatophyta</taxon>
        <taxon>Magnoliopsida</taxon>
        <taxon>eudicotyledons</taxon>
        <taxon>Gunneridae</taxon>
        <taxon>Pentapetalae</taxon>
        <taxon>asterids</taxon>
        <taxon>lamiids</taxon>
        <taxon>Lamiales</taxon>
        <taxon>Gesneriaceae</taxon>
        <taxon>Didymocarpoideae</taxon>
        <taxon>Trichosporeae</taxon>
        <taxon>Loxocarpinae</taxon>
        <taxon>Dorcoceras</taxon>
    </lineage>
</organism>
<dbReference type="PANTHER" id="PTHR21277">
    <property type="entry name" value="TRANSCRIPTIONAL ADAPTER 1"/>
    <property type="match status" value="1"/>
</dbReference>
<dbReference type="CDD" id="cd22933">
    <property type="entry name" value="HFD_HFI1"/>
    <property type="match status" value="1"/>
</dbReference>
<dbReference type="GO" id="GO:0006357">
    <property type="term" value="P:regulation of transcription by RNA polymerase II"/>
    <property type="evidence" value="ECO:0007669"/>
    <property type="project" value="TreeGrafter"/>
</dbReference>
<keyword evidence="3" id="KW-1185">Reference proteome</keyword>
<evidence type="ECO:0000256" key="1">
    <source>
        <dbReference type="SAM" id="MobiDB-lite"/>
    </source>
</evidence>
<evidence type="ECO:0000313" key="3">
    <source>
        <dbReference type="Proteomes" id="UP000250235"/>
    </source>
</evidence>
<dbReference type="GO" id="GO:0000124">
    <property type="term" value="C:SAGA complex"/>
    <property type="evidence" value="ECO:0007669"/>
    <property type="project" value="TreeGrafter"/>
</dbReference>
<feature type="region of interest" description="Disordered" evidence="1">
    <location>
        <begin position="113"/>
        <end position="141"/>
    </location>
</feature>
<dbReference type="OrthoDB" id="10264870at2759"/>
<dbReference type="Pfam" id="PF12767">
    <property type="entry name" value="SAGA-Tad1"/>
    <property type="match status" value="1"/>
</dbReference>
<feature type="region of interest" description="Disordered" evidence="1">
    <location>
        <begin position="78"/>
        <end position="97"/>
    </location>
</feature>
<protein>
    <recommendedName>
        <fullName evidence="4">Transcriptional regulator of RNA polII, SAGA, subunit</fullName>
    </recommendedName>
</protein>
<reference evidence="2 3" key="1">
    <citation type="journal article" date="2015" name="Proc. Natl. Acad. Sci. U.S.A.">
        <title>The resurrection genome of Boea hygrometrica: A blueprint for survival of dehydration.</title>
        <authorList>
            <person name="Xiao L."/>
            <person name="Yang G."/>
            <person name="Zhang L."/>
            <person name="Yang X."/>
            <person name="Zhao S."/>
            <person name="Ji Z."/>
            <person name="Zhou Q."/>
            <person name="Hu M."/>
            <person name="Wang Y."/>
            <person name="Chen M."/>
            <person name="Xu Y."/>
            <person name="Jin H."/>
            <person name="Xiao X."/>
            <person name="Hu G."/>
            <person name="Bao F."/>
            <person name="Hu Y."/>
            <person name="Wan P."/>
            <person name="Li L."/>
            <person name="Deng X."/>
            <person name="Kuang T."/>
            <person name="Xiang C."/>
            <person name="Zhu J.K."/>
            <person name="Oliver M.J."/>
            <person name="He Y."/>
        </authorList>
    </citation>
    <scope>NUCLEOTIDE SEQUENCE [LARGE SCALE GENOMIC DNA]</scope>
    <source>
        <strain evidence="3">cv. XS01</strain>
    </source>
</reference>
<feature type="region of interest" description="Disordered" evidence="1">
    <location>
        <begin position="173"/>
        <end position="197"/>
    </location>
</feature>
<dbReference type="GO" id="GO:0003713">
    <property type="term" value="F:transcription coactivator activity"/>
    <property type="evidence" value="ECO:0007669"/>
    <property type="project" value="TreeGrafter"/>
</dbReference>
<feature type="compositionally biased region" description="Basic and acidic residues" evidence="1">
    <location>
        <begin position="125"/>
        <end position="135"/>
    </location>
</feature>
<evidence type="ECO:0000313" key="2">
    <source>
        <dbReference type="EMBL" id="KZV24971.1"/>
    </source>
</evidence>
<dbReference type="EMBL" id="KV012487">
    <property type="protein sequence ID" value="KZV24971.1"/>
    <property type="molecule type" value="Genomic_DNA"/>
</dbReference>